<dbReference type="InParanoid" id="A0A6P6YIC4"/>
<dbReference type="GeneID" id="113798905"/>
<accession>A0A6P6YIC4</accession>
<dbReference type="OMA" id="QKIVINY"/>
<dbReference type="OrthoDB" id="6510469at2759"/>
<dbReference type="AlphaFoldDB" id="A0A6P6YIC4"/>
<name>A0A6P6YIC4_DERPT</name>
<gene>
    <name evidence="2" type="primary">LOC113798905</name>
</gene>
<organism evidence="1 2">
    <name type="scientific">Dermatophagoides pteronyssinus</name>
    <name type="common">European house dust mite</name>
    <dbReference type="NCBI Taxonomy" id="6956"/>
    <lineage>
        <taxon>Eukaryota</taxon>
        <taxon>Metazoa</taxon>
        <taxon>Ecdysozoa</taxon>
        <taxon>Arthropoda</taxon>
        <taxon>Chelicerata</taxon>
        <taxon>Arachnida</taxon>
        <taxon>Acari</taxon>
        <taxon>Acariformes</taxon>
        <taxon>Sarcoptiformes</taxon>
        <taxon>Astigmata</taxon>
        <taxon>Psoroptidia</taxon>
        <taxon>Analgoidea</taxon>
        <taxon>Pyroglyphidae</taxon>
        <taxon>Dermatophagoidinae</taxon>
        <taxon>Dermatophagoides</taxon>
    </lineage>
</organism>
<dbReference type="Proteomes" id="UP000515146">
    <property type="component" value="Unplaced"/>
</dbReference>
<dbReference type="KEGG" id="dpte:113798905"/>
<evidence type="ECO:0000313" key="1">
    <source>
        <dbReference type="Proteomes" id="UP000515146"/>
    </source>
</evidence>
<protein>
    <submittedName>
        <fullName evidence="2">Uncharacterized protein LOC113798905</fullName>
    </submittedName>
</protein>
<dbReference type="RefSeq" id="XP_027205293.1">
    <property type="nucleotide sequence ID" value="XM_027349492.1"/>
</dbReference>
<proteinExistence type="predicted"/>
<keyword evidence="1" id="KW-1185">Reference proteome</keyword>
<evidence type="ECO:0000313" key="2">
    <source>
        <dbReference type="RefSeq" id="XP_027205293.1"/>
    </source>
</evidence>
<sequence>MLKLTLIFLIGIAYAAQTRIKIGSKSWGYQIDLNHGQQIRNEFSNEDGITTGYYLFRNNDNQTKKLQYTIDPNRLQPDVEFDVINVVDENEYDNRSECLRPNSNLTFDSIDSNEDFKGHVTLKVGNSTYSINFATGDKSNSREEILTPTGLLYGRYNFMPKNSPNKIVINYKFNSTSVDPTFEVSLFKSSSETLETLGRHIDHYRERDYLNNINYNPNINYRAPYQRGYVPATSSGTSSSSAAGVSSSSALASHRAAAIARAQEQARQAALAEKYRKNNNNNNNHAHYHHHDYLSSTTTIPSWYSNRSKSIEP</sequence>
<reference evidence="2" key="1">
    <citation type="submission" date="2025-08" db="UniProtKB">
        <authorList>
            <consortium name="RefSeq"/>
        </authorList>
    </citation>
    <scope>IDENTIFICATION</scope>
    <source>
        <strain evidence="2">Airmid</strain>
    </source>
</reference>